<evidence type="ECO:0000256" key="1">
    <source>
        <dbReference type="ARBA" id="ARBA00023054"/>
    </source>
</evidence>
<protein>
    <recommendedName>
        <fullName evidence="4">Trichohyalin-plectin-homology domain-containing protein</fullName>
    </recommendedName>
</protein>
<dbReference type="InterPro" id="IPR043597">
    <property type="entry name" value="TPH_dom"/>
</dbReference>
<feature type="coiled-coil region" evidence="2">
    <location>
        <begin position="342"/>
        <end position="369"/>
    </location>
</feature>
<evidence type="ECO:0000256" key="2">
    <source>
        <dbReference type="SAM" id="Coils"/>
    </source>
</evidence>
<organism evidence="5">
    <name type="scientific">Cacopsylla melanoneura</name>
    <dbReference type="NCBI Taxonomy" id="428564"/>
    <lineage>
        <taxon>Eukaryota</taxon>
        <taxon>Metazoa</taxon>
        <taxon>Ecdysozoa</taxon>
        <taxon>Arthropoda</taxon>
        <taxon>Hexapoda</taxon>
        <taxon>Insecta</taxon>
        <taxon>Pterygota</taxon>
        <taxon>Neoptera</taxon>
        <taxon>Paraneoptera</taxon>
        <taxon>Hemiptera</taxon>
        <taxon>Sternorrhyncha</taxon>
        <taxon>Psylloidea</taxon>
        <taxon>Psyllidae</taxon>
        <taxon>Psyllinae</taxon>
        <taxon>Cacopsylla</taxon>
    </lineage>
</organism>
<dbReference type="Pfam" id="PF13868">
    <property type="entry name" value="TPH"/>
    <property type="match status" value="1"/>
</dbReference>
<feature type="domain" description="Trichohyalin-plectin-homology" evidence="4">
    <location>
        <begin position="111"/>
        <end position="455"/>
    </location>
</feature>
<evidence type="ECO:0000259" key="4">
    <source>
        <dbReference type="Pfam" id="PF13868"/>
    </source>
</evidence>
<reference evidence="5" key="1">
    <citation type="submission" date="2021-05" db="EMBL/GenBank/DDBJ databases">
        <authorList>
            <person name="Alioto T."/>
            <person name="Alioto T."/>
            <person name="Gomez Garrido J."/>
        </authorList>
    </citation>
    <scope>NUCLEOTIDE SEQUENCE</scope>
</reference>
<keyword evidence="1 2" id="KW-0175">Coiled coil</keyword>
<dbReference type="EMBL" id="HBUF01252205">
    <property type="protein sequence ID" value="CAG6680441.1"/>
    <property type="molecule type" value="Transcribed_RNA"/>
</dbReference>
<feature type="region of interest" description="Disordered" evidence="3">
    <location>
        <begin position="126"/>
        <end position="149"/>
    </location>
</feature>
<dbReference type="AlphaFoldDB" id="A0A8D8T7T9"/>
<name>A0A8D8T7T9_9HEMI</name>
<evidence type="ECO:0000313" key="5">
    <source>
        <dbReference type="EMBL" id="CAG6680441.1"/>
    </source>
</evidence>
<evidence type="ECO:0000256" key="3">
    <source>
        <dbReference type="SAM" id="MobiDB-lite"/>
    </source>
</evidence>
<sequence length="468" mass="56538">MAWCIPKKQKQRSSWSLFHGSPGLIDRIKTDHAKDMVALASYELMKSAELKTVRTYQAILQQEKQLEEMWQALQVDEKKNKRGEGEKLYECEDIEQKKQDELKENKLRQQICRDSSELRKLREKINQAKQRKDITHQLEDKQKQKLEQKRQDQVYRDQICADTEKLIQETEAEEKAAAQRKEEYREALEQQLQAEKDVKNEEKCRKCLEDKKIQEEMKKINMEEKKKIREEKEKKLSFLKQNRQEANSYREQKKLEEQLRNEEYAKSVETHWEHSRRHEQEVKREREDKQRLLTQRKDLAAKSLQEMMQRKQTREDLTDRITGMTELISRETGWGQQDVEHLEKRLRQAKNCSEMNERMEENILNAKVKTKDKLCEKCECEGFAEKWFWWKSEEEKEKERLKKQRELDANHLAIILNKEEVRKQQKRGVIEEGECDLRAAEIEKLKQKIIEEEKQCLYNVQRGLETQN</sequence>
<proteinExistence type="predicted"/>
<accession>A0A8D8T7T9</accession>